<name>A0A6J7J441_9ZZZZ</name>
<organism evidence="1">
    <name type="scientific">freshwater metagenome</name>
    <dbReference type="NCBI Taxonomy" id="449393"/>
    <lineage>
        <taxon>unclassified sequences</taxon>
        <taxon>metagenomes</taxon>
        <taxon>ecological metagenomes</taxon>
    </lineage>
</organism>
<reference evidence="1" key="1">
    <citation type="submission" date="2020-05" db="EMBL/GenBank/DDBJ databases">
        <authorList>
            <person name="Chiriac C."/>
            <person name="Salcher M."/>
            <person name="Ghai R."/>
            <person name="Kavagutti S V."/>
        </authorList>
    </citation>
    <scope>NUCLEOTIDE SEQUENCE</scope>
</reference>
<protein>
    <submittedName>
        <fullName evidence="1">Unannotated protein</fullName>
    </submittedName>
</protein>
<dbReference type="EMBL" id="CAFBLX010000580">
    <property type="protein sequence ID" value="CAB4937985.1"/>
    <property type="molecule type" value="Genomic_DNA"/>
</dbReference>
<accession>A0A6J7J441</accession>
<dbReference type="AlphaFoldDB" id="A0A6J7J441"/>
<proteinExistence type="predicted"/>
<evidence type="ECO:0000313" key="1">
    <source>
        <dbReference type="EMBL" id="CAB4937985.1"/>
    </source>
</evidence>
<sequence>MLDVVAVLVPVLDLLDDGIDALHARRVGRDRQTPRLQSLVGVPLRIGGEADHPSESVTDHAETPLRGHGRVLLAQRARRRVPWIGERGFALFDERRVERLKVLEPEEHLTAHLEQLRDRIFGAAGQGIGYVVDRPSIERDVLAGPPVTSGRTAHESSVLVHQVQRHTVDLDFAQVVQIRTGLGLDPLGPRTELVVIEHVVQAQHSFQMVDGGELRRETTAHELGR</sequence>
<gene>
    <name evidence="1" type="ORF">UFOPK3472_04486</name>
</gene>